<evidence type="ECO:0000313" key="2">
    <source>
        <dbReference type="Proteomes" id="UP000198382"/>
    </source>
</evidence>
<dbReference type="RefSeq" id="WP_074658225.1">
    <property type="nucleotide sequence ID" value="NZ_MUGV01000004.1"/>
</dbReference>
<sequence length="231" mass="26522">MSLSDSFETYASLKIDEHSPKDLKKYYRELKIMKQLIIAIAGMLAVSCSTVKIEQQIVQDFVKEKNLKNIPYVNASYLIKDASSNENVLDIYTQAYLDKNLPLNKKRIDFLPATIKNWPLDADEIDALKSVYKKANEPFFWSTKNLGSFDIPIIEKEQLFSKIHDGTISISATGHIISKPILSLNKQYAILKYSSIFYTGGEPEQIYLMEKKDNKWTIVLTLVKNYDYDPS</sequence>
<gene>
    <name evidence="1" type="ORF">B0A65_01195</name>
</gene>
<protein>
    <submittedName>
        <fullName evidence="1">Uncharacterized protein</fullName>
    </submittedName>
</protein>
<keyword evidence="2" id="KW-1185">Reference proteome</keyword>
<evidence type="ECO:0000313" key="1">
    <source>
        <dbReference type="EMBL" id="OXA82007.1"/>
    </source>
</evidence>
<dbReference type="EMBL" id="MUGV01000004">
    <property type="protein sequence ID" value="OXA82007.1"/>
    <property type="molecule type" value="Genomic_DNA"/>
</dbReference>
<organism evidence="1 2">
    <name type="scientific">Flavobacterium frigidimaris</name>
    <dbReference type="NCBI Taxonomy" id="262320"/>
    <lineage>
        <taxon>Bacteria</taxon>
        <taxon>Pseudomonadati</taxon>
        <taxon>Bacteroidota</taxon>
        <taxon>Flavobacteriia</taxon>
        <taxon>Flavobacteriales</taxon>
        <taxon>Flavobacteriaceae</taxon>
        <taxon>Flavobacterium</taxon>
    </lineage>
</organism>
<comment type="caution">
    <text evidence="1">The sequence shown here is derived from an EMBL/GenBank/DDBJ whole genome shotgun (WGS) entry which is preliminary data.</text>
</comment>
<dbReference type="Proteomes" id="UP000198382">
    <property type="component" value="Unassembled WGS sequence"/>
</dbReference>
<accession>A0ABX4BVB4</accession>
<reference evidence="1 2" key="1">
    <citation type="submission" date="2016-11" db="EMBL/GenBank/DDBJ databases">
        <title>Whole genomes of Flavobacteriaceae.</title>
        <authorList>
            <person name="Stine C."/>
            <person name="Li C."/>
            <person name="Tadesse D."/>
        </authorList>
    </citation>
    <scope>NUCLEOTIDE SEQUENCE [LARGE SCALE GENOMIC DNA]</scope>
    <source>
        <strain evidence="1 2">DSM 15937</strain>
    </source>
</reference>
<name>A0ABX4BVB4_FLAFR</name>
<proteinExistence type="predicted"/>